<reference evidence="9" key="2">
    <citation type="submission" date="2017-10" db="EMBL/GenBank/DDBJ databases">
        <title>Ladona fulva Genome sequencing and assembly.</title>
        <authorList>
            <person name="Murali S."/>
            <person name="Richards S."/>
            <person name="Bandaranaike D."/>
            <person name="Bellair M."/>
            <person name="Blankenburg K."/>
            <person name="Chao H."/>
            <person name="Dinh H."/>
            <person name="Doddapaneni H."/>
            <person name="Dugan-Rocha S."/>
            <person name="Elkadiri S."/>
            <person name="Gnanaolivu R."/>
            <person name="Hernandez B."/>
            <person name="Skinner E."/>
            <person name="Javaid M."/>
            <person name="Lee S."/>
            <person name="Li M."/>
            <person name="Ming W."/>
            <person name="Munidasa M."/>
            <person name="Muniz J."/>
            <person name="Nguyen L."/>
            <person name="Hughes D."/>
            <person name="Osuji N."/>
            <person name="Pu L.-L."/>
            <person name="Puazo M."/>
            <person name="Qu C."/>
            <person name="Quiroz J."/>
            <person name="Raj R."/>
            <person name="Weissenberger G."/>
            <person name="Xin Y."/>
            <person name="Zou X."/>
            <person name="Han Y."/>
            <person name="Worley K."/>
            <person name="Muzny D."/>
            <person name="Gibbs R."/>
        </authorList>
    </citation>
    <scope>NUCLEOTIDE SEQUENCE</scope>
    <source>
        <strain evidence="9">Sampled in the wild</strain>
    </source>
</reference>
<keyword evidence="5 6" id="KW-0539">Nucleus</keyword>
<dbReference type="GO" id="GO:0030687">
    <property type="term" value="C:preribosome, large subunit precursor"/>
    <property type="evidence" value="ECO:0007669"/>
    <property type="project" value="UniProtKB-UniRule"/>
</dbReference>
<dbReference type="AlphaFoldDB" id="A0A8K0NVQ0"/>
<dbReference type="EMBL" id="KZ308170">
    <property type="protein sequence ID" value="KAG8223701.1"/>
    <property type="molecule type" value="Genomic_DNA"/>
</dbReference>
<dbReference type="HAMAP" id="MF_03029">
    <property type="entry name" value="WDR12"/>
    <property type="match status" value="1"/>
</dbReference>
<keyword evidence="2 6" id="KW-0698">rRNA processing</keyword>
<dbReference type="GO" id="GO:0043021">
    <property type="term" value="F:ribonucleoprotein complex binding"/>
    <property type="evidence" value="ECO:0007669"/>
    <property type="project" value="UniProtKB-UniRule"/>
</dbReference>
<dbReference type="InterPro" id="IPR019775">
    <property type="entry name" value="WD40_repeat_CS"/>
</dbReference>
<evidence type="ECO:0000256" key="4">
    <source>
        <dbReference type="ARBA" id="ARBA00022737"/>
    </source>
</evidence>
<evidence type="ECO:0000256" key="7">
    <source>
        <dbReference type="PROSITE-ProRule" id="PRU00221"/>
    </source>
</evidence>
<evidence type="ECO:0000256" key="3">
    <source>
        <dbReference type="ARBA" id="ARBA00022574"/>
    </source>
</evidence>
<dbReference type="GO" id="GO:0000466">
    <property type="term" value="P:maturation of 5.8S rRNA from tricistronic rRNA transcript (SSU-rRNA, 5.8S rRNA, LSU-rRNA)"/>
    <property type="evidence" value="ECO:0007669"/>
    <property type="project" value="UniProtKB-UniRule"/>
</dbReference>
<dbReference type="PROSITE" id="PS50294">
    <property type="entry name" value="WD_REPEATS_REGION"/>
    <property type="match status" value="2"/>
</dbReference>
<evidence type="ECO:0000256" key="6">
    <source>
        <dbReference type="HAMAP-Rule" id="MF_03029"/>
    </source>
</evidence>
<dbReference type="OrthoDB" id="10251381at2759"/>
<evidence type="ECO:0000256" key="1">
    <source>
        <dbReference type="ARBA" id="ARBA00022517"/>
    </source>
</evidence>
<evidence type="ECO:0000259" key="8">
    <source>
        <dbReference type="Pfam" id="PF08154"/>
    </source>
</evidence>
<reference evidence="9" key="1">
    <citation type="submission" date="2013-04" db="EMBL/GenBank/DDBJ databases">
        <authorList>
            <person name="Qu J."/>
            <person name="Murali S.C."/>
            <person name="Bandaranaike D."/>
            <person name="Bellair M."/>
            <person name="Blankenburg K."/>
            <person name="Chao H."/>
            <person name="Dinh H."/>
            <person name="Doddapaneni H."/>
            <person name="Downs B."/>
            <person name="Dugan-Rocha S."/>
            <person name="Elkadiri S."/>
            <person name="Gnanaolivu R.D."/>
            <person name="Hernandez B."/>
            <person name="Javaid M."/>
            <person name="Jayaseelan J.C."/>
            <person name="Lee S."/>
            <person name="Li M."/>
            <person name="Ming W."/>
            <person name="Munidasa M."/>
            <person name="Muniz J."/>
            <person name="Nguyen L."/>
            <person name="Ongeri F."/>
            <person name="Osuji N."/>
            <person name="Pu L.-L."/>
            <person name="Puazo M."/>
            <person name="Qu C."/>
            <person name="Quiroz J."/>
            <person name="Raj R."/>
            <person name="Weissenberger G."/>
            <person name="Xin Y."/>
            <person name="Zou X."/>
            <person name="Han Y."/>
            <person name="Richards S."/>
            <person name="Worley K."/>
            <person name="Muzny D."/>
            <person name="Gibbs R."/>
        </authorList>
    </citation>
    <scope>NUCLEOTIDE SEQUENCE</scope>
    <source>
        <strain evidence="9">Sampled in the wild</strain>
    </source>
</reference>
<dbReference type="FunFam" id="2.130.10.10:FF:001898">
    <property type="entry name" value="Ribosome biogenesis protein WDR12 homolog"/>
    <property type="match status" value="1"/>
</dbReference>
<keyword evidence="3 7" id="KW-0853">WD repeat</keyword>
<comment type="function">
    <text evidence="6">Required for maturation of ribosomal RNAs and formation of the large ribosomal subunit.</text>
</comment>
<proteinExistence type="inferred from homology"/>
<dbReference type="SUPFAM" id="SSF50978">
    <property type="entry name" value="WD40 repeat-like"/>
    <property type="match status" value="1"/>
</dbReference>
<feature type="repeat" description="WD" evidence="7">
    <location>
        <begin position="194"/>
        <end position="228"/>
    </location>
</feature>
<dbReference type="Proteomes" id="UP000792457">
    <property type="component" value="Unassembled WGS sequence"/>
</dbReference>
<feature type="domain" description="NLE" evidence="8">
    <location>
        <begin position="11"/>
        <end position="79"/>
    </location>
</feature>
<keyword evidence="4" id="KW-0677">Repeat</keyword>
<dbReference type="GO" id="GO:1990234">
    <property type="term" value="C:transferase complex"/>
    <property type="evidence" value="ECO:0007669"/>
    <property type="project" value="UniProtKB-ARBA"/>
</dbReference>
<evidence type="ECO:0000313" key="10">
    <source>
        <dbReference type="Proteomes" id="UP000792457"/>
    </source>
</evidence>
<dbReference type="InterPro" id="IPR001680">
    <property type="entry name" value="WD40_rpt"/>
</dbReference>
<comment type="similarity">
    <text evidence="6">Belongs to the WD repeat WDR12/YTM1 family.</text>
</comment>
<evidence type="ECO:0000256" key="5">
    <source>
        <dbReference type="ARBA" id="ARBA00023242"/>
    </source>
</evidence>
<accession>A0A8K0NVQ0</accession>
<dbReference type="PROSITE" id="PS50082">
    <property type="entry name" value="WD_REPEATS_2"/>
    <property type="match status" value="3"/>
</dbReference>
<dbReference type="GO" id="GO:0005730">
    <property type="term" value="C:nucleolus"/>
    <property type="evidence" value="ECO:0007669"/>
    <property type="project" value="UniProtKB-SubCell"/>
</dbReference>
<dbReference type="Gene3D" id="2.130.10.10">
    <property type="entry name" value="YVTN repeat-like/Quinoprotein amine dehydrogenase"/>
    <property type="match status" value="2"/>
</dbReference>
<dbReference type="PANTHER" id="PTHR22847:SF637">
    <property type="entry name" value="WD REPEAT DOMAIN 5B"/>
    <property type="match status" value="1"/>
</dbReference>
<evidence type="ECO:0000256" key="2">
    <source>
        <dbReference type="ARBA" id="ARBA00022552"/>
    </source>
</evidence>
<dbReference type="PRINTS" id="PR00320">
    <property type="entry name" value="GPROTEINBRPT"/>
</dbReference>
<comment type="subcellular location">
    <subcellularLocation>
        <location evidence="6">Nucleus</location>
        <location evidence="6">Nucleolus</location>
    </subcellularLocation>
    <subcellularLocation>
        <location evidence="6">Nucleus</location>
        <location evidence="6">Nucleoplasm</location>
    </subcellularLocation>
</comment>
<name>A0A8K0NVQ0_LADFU</name>
<dbReference type="InterPro" id="IPR020472">
    <property type="entry name" value="WD40_PAC1"/>
</dbReference>
<gene>
    <name evidence="9" type="ORF">J437_LFUL004066</name>
</gene>
<dbReference type="InterPro" id="IPR015943">
    <property type="entry name" value="WD40/YVTN_repeat-like_dom_sf"/>
</dbReference>
<dbReference type="CDD" id="cd00200">
    <property type="entry name" value="WD40"/>
    <property type="match status" value="1"/>
</dbReference>
<dbReference type="SMART" id="SM00320">
    <property type="entry name" value="WD40"/>
    <property type="match status" value="7"/>
</dbReference>
<dbReference type="GO" id="GO:0005654">
    <property type="term" value="C:nucleoplasm"/>
    <property type="evidence" value="ECO:0007669"/>
    <property type="project" value="UniProtKB-SubCell"/>
</dbReference>
<dbReference type="GO" id="GO:0000463">
    <property type="term" value="P:maturation of LSU-rRNA from tricistronic rRNA transcript (SSU-rRNA, 5.8S rRNA, LSU-rRNA)"/>
    <property type="evidence" value="ECO:0007669"/>
    <property type="project" value="UniProtKB-UniRule"/>
</dbReference>
<dbReference type="InterPro" id="IPR036322">
    <property type="entry name" value="WD40_repeat_dom_sf"/>
</dbReference>
<dbReference type="Pfam" id="PF00400">
    <property type="entry name" value="WD40"/>
    <property type="match status" value="7"/>
</dbReference>
<comment type="caution">
    <text evidence="9">The sequence shown here is derived from an EMBL/GenBank/DDBJ whole genome shotgun (WGS) entry which is preliminary data.</text>
</comment>
<feature type="repeat" description="WD" evidence="7">
    <location>
        <begin position="261"/>
        <end position="301"/>
    </location>
</feature>
<dbReference type="InterPro" id="IPR012972">
    <property type="entry name" value="NLE"/>
</dbReference>
<organism evidence="9 10">
    <name type="scientific">Ladona fulva</name>
    <name type="common">Scarce chaser dragonfly</name>
    <name type="synonym">Libellula fulva</name>
    <dbReference type="NCBI Taxonomy" id="123851"/>
    <lineage>
        <taxon>Eukaryota</taxon>
        <taxon>Metazoa</taxon>
        <taxon>Ecdysozoa</taxon>
        <taxon>Arthropoda</taxon>
        <taxon>Hexapoda</taxon>
        <taxon>Insecta</taxon>
        <taxon>Pterygota</taxon>
        <taxon>Palaeoptera</taxon>
        <taxon>Odonata</taxon>
        <taxon>Epiprocta</taxon>
        <taxon>Anisoptera</taxon>
        <taxon>Libelluloidea</taxon>
        <taxon>Libellulidae</taxon>
        <taxon>Ladona</taxon>
    </lineage>
</organism>
<dbReference type="PANTHER" id="PTHR22847">
    <property type="entry name" value="WD40 REPEAT PROTEIN"/>
    <property type="match status" value="1"/>
</dbReference>
<dbReference type="PROSITE" id="PS00678">
    <property type="entry name" value="WD_REPEATS_1"/>
    <property type="match status" value="1"/>
</dbReference>
<dbReference type="InterPro" id="IPR028599">
    <property type="entry name" value="WDR12/Ytm1"/>
</dbReference>
<sequence>MATSTDGSAQLQIRFISKQERYAVPDIPFSVPCNITCKDINVLINELLKENRSEDDFKDIEFDFLVCNEFLRVPLSEHLAERDVSSETVVDVEYVERHPPPEPHDCLLHDDWVSAVEARENWILSGCYDSTVHLWTSKGKHCLTMTGHTGAVKGVAWVKINPGVAVFASASQDQTAMLWEWNMEQNSVKCVAVLKGHDRSLECVAANPYGEESHISTGGWDTNVKIWSSSLDDAEEEKDDHLAAKKIKLGQSKFRSPKVTLKGHREAVSGMQWMAPDELVTSSWDHTLHVWNVETQTVKQDISATKSIFDVSWSPLSGCLITASADRHIRLYDPRSSEGTLVKGQFTSHNAWVQSVRWSTTGEFNFLSGAYDHQLKLWDTRSPKAPLFDLMGHEDKVLCCDWSNPKLMISGGADNTVRTFKAKQPV</sequence>
<dbReference type="Pfam" id="PF08154">
    <property type="entry name" value="NLE"/>
    <property type="match status" value="1"/>
</dbReference>
<keyword evidence="1 6" id="KW-0690">Ribosome biogenesis</keyword>
<feature type="repeat" description="WD" evidence="7">
    <location>
        <begin position="346"/>
        <end position="382"/>
    </location>
</feature>
<protein>
    <recommendedName>
        <fullName evidence="6">Ribosome biogenesis protein WDR12 homolog</fullName>
    </recommendedName>
</protein>
<keyword evidence="10" id="KW-1185">Reference proteome</keyword>
<evidence type="ECO:0000313" key="9">
    <source>
        <dbReference type="EMBL" id="KAG8223701.1"/>
    </source>
</evidence>